<feature type="compositionally biased region" description="Basic residues" evidence="1">
    <location>
        <begin position="549"/>
        <end position="583"/>
    </location>
</feature>
<organism evidence="2 3">
    <name type="scientific">Elysia marginata</name>
    <dbReference type="NCBI Taxonomy" id="1093978"/>
    <lineage>
        <taxon>Eukaryota</taxon>
        <taxon>Metazoa</taxon>
        <taxon>Spiralia</taxon>
        <taxon>Lophotrochozoa</taxon>
        <taxon>Mollusca</taxon>
        <taxon>Gastropoda</taxon>
        <taxon>Heterobranchia</taxon>
        <taxon>Euthyneura</taxon>
        <taxon>Panpulmonata</taxon>
        <taxon>Sacoglossa</taxon>
        <taxon>Placobranchoidea</taxon>
        <taxon>Plakobranchidae</taxon>
        <taxon>Elysia</taxon>
    </lineage>
</organism>
<gene>
    <name evidence="2" type="ORF">ElyMa_007064600</name>
</gene>
<feature type="compositionally biased region" description="Polar residues" evidence="1">
    <location>
        <begin position="122"/>
        <end position="139"/>
    </location>
</feature>
<name>A0AAV4JYG4_9GAST</name>
<evidence type="ECO:0000256" key="1">
    <source>
        <dbReference type="SAM" id="MobiDB-lite"/>
    </source>
</evidence>
<feature type="region of interest" description="Disordered" evidence="1">
    <location>
        <begin position="435"/>
        <end position="455"/>
    </location>
</feature>
<dbReference type="EMBL" id="BMAT01014147">
    <property type="protein sequence ID" value="GFS26768.1"/>
    <property type="molecule type" value="Genomic_DNA"/>
</dbReference>
<keyword evidence="3" id="KW-1185">Reference proteome</keyword>
<feature type="region of interest" description="Disordered" evidence="1">
    <location>
        <begin position="119"/>
        <end position="140"/>
    </location>
</feature>
<feature type="region of interest" description="Disordered" evidence="1">
    <location>
        <begin position="367"/>
        <end position="408"/>
    </location>
</feature>
<evidence type="ECO:0000313" key="2">
    <source>
        <dbReference type="EMBL" id="GFS26768.1"/>
    </source>
</evidence>
<feature type="compositionally biased region" description="Low complexity" evidence="1">
    <location>
        <begin position="652"/>
        <end position="664"/>
    </location>
</feature>
<evidence type="ECO:0000313" key="3">
    <source>
        <dbReference type="Proteomes" id="UP000762676"/>
    </source>
</evidence>
<feature type="region of interest" description="Disordered" evidence="1">
    <location>
        <begin position="865"/>
        <end position="909"/>
    </location>
</feature>
<dbReference type="AlphaFoldDB" id="A0AAV4JYG4"/>
<comment type="caution">
    <text evidence="2">The sequence shown here is derived from an EMBL/GenBank/DDBJ whole genome shotgun (WGS) entry which is preliminary data.</text>
</comment>
<feature type="region of interest" description="Disordered" evidence="1">
    <location>
        <begin position="493"/>
        <end position="614"/>
    </location>
</feature>
<accession>A0AAV4JYG4</accession>
<proteinExistence type="predicted"/>
<protein>
    <submittedName>
        <fullName evidence="2">Uncharacterized protein</fullName>
    </submittedName>
</protein>
<dbReference type="Proteomes" id="UP000762676">
    <property type="component" value="Unassembled WGS sequence"/>
</dbReference>
<feature type="compositionally biased region" description="Basic residues" evidence="1">
    <location>
        <begin position="502"/>
        <end position="542"/>
    </location>
</feature>
<feature type="compositionally biased region" description="Polar residues" evidence="1">
    <location>
        <begin position="641"/>
        <end position="651"/>
    </location>
</feature>
<feature type="compositionally biased region" description="Basic and acidic residues" evidence="1">
    <location>
        <begin position="867"/>
        <end position="887"/>
    </location>
</feature>
<feature type="region of interest" description="Disordered" evidence="1">
    <location>
        <begin position="781"/>
        <end position="824"/>
    </location>
</feature>
<feature type="compositionally biased region" description="Polar residues" evidence="1">
    <location>
        <begin position="373"/>
        <end position="387"/>
    </location>
</feature>
<feature type="compositionally biased region" description="Polar residues" evidence="1">
    <location>
        <begin position="888"/>
        <end position="907"/>
    </location>
</feature>
<feature type="region of interest" description="Disordered" evidence="1">
    <location>
        <begin position="641"/>
        <end position="666"/>
    </location>
</feature>
<sequence length="973" mass="110590">MKPGLYGAERIMLQQKMNQKTQHRHVEHISETEKLCQNTGRKRKQAILNAGVDDSKGFNVRIVRDTASLVRRRRLHKQIQERNRFYRQRLLWRRQRRLGGSLNRTYHEQISKAPVLTRKSYAHSQTTTPSYNRKSNIRGQSRDERLARLRLIWQRYKQRQAKARSSRGNLSQRQTIRSRSMVSLGTSTIIPIGRSQNLTPETHTQTYRRDEATQRNEIRDIPTHTLKPHLGIQHYNQHQGKTESIVPSAMPTKLVTGAVARVTSEMTSLHPFIDSTRALNYLSSFSSRPLPKRWPLKVVFQDTVSVTPSLTPSVTQVALDEQEIRGVESQSRKILLSTTSNPMPVTGNYNVVTAESAFVSTAVRATDEPSDYRNVSQTSSKNVTSWAVPSKPTPRGSKNRSNNSKPKVIAGNRWLKGIVHRENTTKSIPQVIPGVPFHQRSRNKSENISLSKHSELKNKTASGMLGAKSNNVTFLESYEGSGDEPSAKINVISDRSKLTATKTKRKQRMQKLRRARRQRKAKSRRKGKERRRGKKFRFRNYKNRAERRAARKRRRRLQRLRRKMQGRKNKTNRVRHRNQLKKQRTFDHRTSTPMSEKTQTPPPEPSQSSYKTEMNSSLSSFKVWNQTGVTVSQSSYTAGNRTRMNTSHFTGNNTSVNVSNSSSNAGNQTRMTAYYSSAGDNASNTDFQQNRSKATVSYDSESPLEEVQSLRLNTSEVFNNSNAFESTPSSADIPASGIKTTSVHLSKSFQDGGNSSFATYPLRDKINASITYSNESIIFKTSAPTPESSGERSFLSSETPKVSIATTPRSPSESEGTVKSYEVDSASEKGDFSFDIQNSSHSYRPTFAPDGSTQQTLFNMSSLTSMERWESEKNEQEDMSGKQKDYSTQHPSEQLTTTTPFSKSQDSVSKDGSPFVEYKTAYDFLSNQKVVRRNKYQSEARREHIEYHRAISERLCKVFKKRFVSTGIGGKCV</sequence>
<feature type="compositionally biased region" description="Polar residues" evidence="1">
    <location>
        <begin position="794"/>
        <end position="817"/>
    </location>
</feature>
<reference evidence="2 3" key="1">
    <citation type="journal article" date="2021" name="Elife">
        <title>Chloroplast acquisition without the gene transfer in kleptoplastic sea slugs, Plakobranchus ocellatus.</title>
        <authorList>
            <person name="Maeda T."/>
            <person name="Takahashi S."/>
            <person name="Yoshida T."/>
            <person name="Shimamura S."/>
            <person name="Takaki Y."/>
            <person name="Nagai Y."/>
            <person name="Toyoda A."/>
            <person name="Suzuki Y."/>
            <person name="Arimoto A."/>
            <person name="Ishii H."/>
            <person name="Satoh N."/>
            <person name="Nishiyama T."/>
            <person name="Hasebe M."/>
            <person name="Maruyama T."/>
            <person name="Minagawa J."/>
            <person name="Obokata J."/>
            <person name="Shigenobu S."/>
        </authorList>
    </citation>
    <scope>NUCLEOTIDE SEQUENCE [LARGE SCALE GENOMIC DNA]</scope>
</reference>